<dbReference type="InterPro" id="IPR041280">
    <property type="entry name" value="Big_10"/>
</dbReference>
<dbReference type="InterPro" id="IPR050979">
    <property type="entry name" value="LD-transpeptidase"/>
</dbReference>
<dbReference type="GO" id="GO:0071555">
    <property type="term" value="P:cell wall organization"/>
    <property type="evidence" value="ECO:0007669"/>
    <property type="project" value="UniProtKB-UniRule"/>
</dbReference>
<dbReference type="InterPro" id="IPR038063">
    <property type="entry name" value="Transpep_catalytic_dom"/>
</dbReference>
<keyword evidence="10" id="KW-1133">Transmembrane helix</keyword>
<name>A0A5B1BTG1_MYCSI</name>
<keyword evidence="10" id="KW-0812">Transmembrane</keyword>
<dbReference type="Proteomes" id="UP000324701">
    <property type="component" value="Unassembled WGS sequence"/>
</dbReference>
<dbReference type="Gene3D" id="2.60.40.3780">
    <property type="match status" value="1"/>
</dbReference>
<keyword evidence="5" id="KW-0012">Acyltransferase</keyword>
<dbReference type="PROSITE" id="PS52029">
    <property type="entry name" value="LD_TPASE"/>
    <property type="match status" value="1"/>
</dbReference>
<comment type="pathway">
    <text evidence="7">Glycan biosynthesis.</text>
</comment>
<dbReference type="GO" id="GO:0008360">
    <property type="term" value="P:regulation of cell shape"/>
    <property type="evidence" value="ECO:0007669"/>
    <property type="project" value="UniProtKB-UniRule"/>
</dbReference>
<dbReference type="EMBL" id="VTZN01000019">
    <property type="protein sequence ID" value="KAA1251232.1"/>
    <property type="molecule type" value="Genomic_DNA"/>
</dbReference>
<dbReference type="Pfam" id="PF03734">
    <property type="entry name" value="YkuD"/>
    <property type="match status" value="1"/>
</dbReference>
<keyword evidence="2" id="KW-0808">Transferase</keyword>
<evidence type="ECO:0000256" key="6">
    <source>
        <dbReference type="ARBA" id="ARBA00023316"/>
    </source>
</evidence>
<organism evidence="12 13">
    <name type="scientific">Mycobacterium simiae</name>
    <name type="common">Mycobacterium habana</name>
    <dbReference type="NCBI Taxonomy" id="1784"/>
    <lineage>
        <taxon>Bacteria</taxon>
        <taxon>Bacillati</taxon>
        <taxon>Actinomycetota</taxon>
        <taxon>Actinomycetes</taxon>
        <taxon>Mycobacteriales</taxon>
        <taxon>Mycobacteriaceae</taxon>
        <taxon>Mycobacterium</taxon>
        <taxon>Mycobacterium simiae complex</taxon>
    </lineage>
</organism>
<gene>
    <name evidence="12" type="ORF">F0Q45_05300</name>
</gene>
<evidence type="ECO:0000256" key="4">
    <source>
        <dbReference type="ARBA" id="ARBA00022984"/>
    </source>
</evidence>
<evidence type="ECO:0000313" key="12">
    <source>
        <dbReference type="EMBL" id="KAA1251232.1"/>
    </source>
</evidence>
<dbReference type="PANTHER" id="PTHR30582:SF2">
    <property type="entry name" value="L,D-TRANSPEPTIDASE YCIB-RELATED"/>
    <property type="match status" value="1"/>
</dbReference>
<accession>A0A5B1BTG1</accession>
<evidence type="ECO:0000256" key="8">
    <source>
        <dbReference type="PROSITE-ProRule" id="PRU01373"/>
    </source>
</evidence>
<feature type="compositionally biased region" description="Low complexity" evidence="9">
    <location>
        <begin position="452"/>
        <end position="483"/>
    </location>
</feature>
<sequence length="483" mass="51223">MCLVSHCSPNQSWSDAPYSGQFHACGLSLDRFLAGDSAFGPVSWILVSTSANPQRQGPINRRMALVALGAGVLAPSVLAACAGTVTKQAEKKPPAAPHLTFRPADASQDVVPIAPISVEVGDGWFQRVALTNSAGKAVAGAYNQDRTVYTITEPLGYDTTYSWSGSAVGHDGKTIPLTGKFITVTPAKKIDGGFQLADGQTVGVATPIIIQFDAPISDKASVEQALTVTTNPPVEGSWAWLPDEAQGARVHWRPREYYPAGATVNVDAQLYGLPFGDGAYGLQDMSLSIQIGRRQVVKAEVSSHRMQVVTDEGVIMDFPCSYGEADKARNVTRNGVHVVTEKYADFYMSNPAAGYSNVHERWAVRISNNGEFIHANPMSAGAQGNSNVTNGCINLSTSDAQEYYSSAMYGDPVEVTGSSIQLSYSDGDIWDWAVDWDTWVSMSALPRPTTRTPGTQIPITAPATPSTAPSLSGTPTTTTGPGG</sequence>
<evidence type="ECO:0000256" key="2">
    <source>
        <dbReference type="ARBA" id="ARBA00022679"/>
    </source>
</evidence>
<keyword evidence="13" id="KW-1185">Reference proteome</keyword>
<evidence type="ECO:0000256" key="3">
    <source>
        <dbReference type="ARBA" id="ARBA00022960"/>
    </source>
</evidence>
<dbReference type="InterPro" id="IPR005490">
    <property type="entry name" value="LD_TPept_cat_dom"/>
</dbReference>
<dbReference type="Gene3D" id="2.40.440.10">
    <property type="entry name" value="L,D-transpeptidase catalytic domain-like"/>
    <property type="match status" value="1"/>
</dbReference>
<dbReference type="GO" id="GO:0071972">
    <property type="term" value="F:peptidoglycan L,D-transpeptidase activity"/>
    <property type="evidence" value="ECO:0007669"/>
    <property type="project" value="TreeGrafter"/>
</dbReference>
<dbReference type="PANTHER" id="PTHR30582">
    <property type="entry name" value="L,D-TRANSPEPTIDASE"/>
    <property type="match status" value="1"/>
</dbReference>
<dbReference type="CDD" id="cd13432">
    <property type="entry name" value="LDT_IgD_like_2"/>
    <property type="match status" value="1"/>
</dbReference>
<evidence type="ECO:0000259" key="11">
    <source>
        <dbReference type="PROSITE" id="PS52029"/>
    </source>
</evidence>
<keyword evidence="4 8" id="KW-0573">Peptidoglycan synthesis</keyword>
<dbReference type="OrthoDB" id="5242354at2"/>
<reference evidence="12 13" key="1">
    <citation type="submission" date="2019-09" db="EMBL/GenBank/DDBJ databases">
        <title>Report of infection by Mycobacterium simiae a patient suffering from pulmonary tuberculosis.</title>
        <authorList>
            <person name="Mohanty P.S."/>
            <person name="Bansal A.K."/>
            <person name="Singh H."/>
            <person name="Sharma S."/>
            <person name="Patil S.A."/>
            <person name="Upadhaya P."/>
            <person name="Singh P.K."/>
            <person name="Kumar D."/>
            <person name="Kumar S."/>
            <person name="Singh R.K."/>
            <person name="Chaudhary B."/>
        </authorList>
    </citation>
    <scope>NUCLEOTIDE SEQUENCE [LARGE SCALE GENOMIC DNA]</scope>
    <source>
        <strain evidence="12 13">JAL-560-SIM</strain>
    </source>
</reference>
<evidence type="ECO:0000256" key="5">
    <source>
        <dbReference type="ARBA" id="ARBA00023315"/>
    </source>
</evidence>
<dbReference type="GO" id="GO:0005576">
    <property type="term" value="C:extracellular region"/>
    <property type="evidence" value="ECO:0007669"/>
    <property type="project" value="TreeGrafter"/>
</dbReference>
<feature type="transmembrane region" description="Helical" evidence="10">
    <location>
        <begin position="64"/>
        <end position="85"/>
    </location>
</feature>
<feature type="active site" description="Nucleophile" evidence="8">
    <location>
        <position position="392"/>
    </location>
</feature>
<evidence type="ECO:0000256" key="7">
    <source>
        <dbReference type="ARBA" id="ARBA00060592"/>
    </source>
</evidence>
<keyword evidence="3 8" id="KW-0133">Cell shape</keyword>
<dbReference type="CDD" id="cd16913">
    <property type="entry name" value="YkuD_like"/>
    <property type="match status" value="1"/>
</dbReference>
<dbReference type="FunFam" id="2.60.40.3780:FF:000001">
    <property type="entry name" value="L,D-transpeptidase 2"/>
    <property type="match status" value="1"/>
</dbReference>
<evidence type="ECO:0000313" key="13">
    <source>
        <dbReference type="Proteomes" id="UP000324701"/>
    </source>
</evidence>
<evidence type="ECO:0000256" key="10">
    <source>
        <dbReference type="SAM" id="Phobius"/>
    </source>
</evidence>
<dbReference type="GO" id="GO:0016746">
    <property type="term" value="F:acyltransferase activity"/>
    <property type="evidence" value="ECO:0007669"/>
    <property type="project" value="UniProtKB-KW"/>
</dbReference>
<evidence type="ECO:0000256" key="9">
    <source>
        <dbReference type="SAM" id="MobiDB-lite"/>
    </source>
</evidence>
<protein>
    <submittedName>
        <fullName evidence="12">L,D-transpeptidase family protein</fullName>
    </submittedName>
</protein>
<feature type="region of interest" description="Disordered" evidence="9">
    <location>
        <begin position="446"/>
        <end position="483"/>
    </location>
</feature>
<dbReference type="SUPFAM" id="SSF141523">
    <property type="entry name" value="L,D-transpeptidase catalytic domain-like"/>
    <property type="match status" value="1"/>
</dbReference>
<proteinExistence type="predicted"/>
<keyword evidence="10" id="KW-0472">Membrane</keyword>
<dbReference type="UniPathway" id="UPA00219"/>
<dbReference type="AlphaFoldDB" id="A0A5B1BTG1"/>
<comment type="caution">
    <text evidence="12">The sequence shown here is derived from an EMBL/GenBank/DDBJ whole genome shotgun (WGS) entry which is preliminary data.</text>
</comment>
<dbReference type="GO" id="GO:0018104">
    <property type="term" value="P:peptidoglycan-protein cross-linking"/>
    <property type="evidence" value="ECO:0007669"/>
    <property type="project" value="TreeGrafter"/>
</dbReference>
<dbReference type="Gene3D" id="2.60.40.3710">
    <property type="match status" value="1"/>
</dbReference>
<evidence type="ECO:0000256" key="1">
    <source>
        <dbReference type="ARBA" id="ARBA00004752"/>
    </source>
</evidence>
<dbReference type="Pfam" id="PF17964">
    <property type="entry name" value="Big_10"/>
    <property type="match status" value="1"/>
</dbReference>
<feature type="domain" description="L,D-TPase catalytic" evidence="11">
    <location>
        <begin position="295"/>
        <end position="416"/>
    </location>
</feature>
<feature type="active site" description="Proton donor/acceptor" evidence="8">
    <location>
        <position position="374"/>
    </location>
</feature>
<keyword evidence="6 8" id="KW-0961">Cell wall biogenesis/degradation</keyword>
<comment type="pathway">
    <text evidence="1 8">Cell wall biogenesis; peptidoglycan biosynthesis.</text>
</comment>